<dbReference type="InterPro" id="IPR036188">
    <property type="entry name" value="FAD/NAD-bd_sf"/>
</dbReference>
<dbReference type="PANTHER" id="PTHR43429:SF1">
    <property type="entry name" value="NAD(P)H SULFUR OXIDOREDUCTASE (COA-DEPENDENT)"/>
    <property type="match status" value="1"/>
</dbReference>
<keyword evidence="4" id="KW-0274">FAD</keyword>
<evidence type="ECO:0000259" key="7">
    <source>
        <dbReference type="Pfam" id="PF02852"/>
    </source>
</evidence>
<dbReference type="GO" id="GO:0016491">
    <property type="term" value="F:oxidoreductase activity"/>
    <property type="evidence" value="ECO:0007669"/>
    <property type="project" value="UniProtKB-KW"/>
</dbReference>
<evidence type="ECO:0000256" key="2">
    <source>
        <dbReference type="ARBA" id="ARBA00009130"/>
    </source>
</evidence>
<dbReference type="Gene3D" id="3.50.50.60">
    <property type="entry name" value="FAD/NAD(P)-binding domain"/>
    <property type="match status" value="2"/>
</dbReference>
<accession>A0A951QPL3</accession>
<dbReference type="InterPro" id="IPR050260">
    <property type="entry name" value="FAD-bd_OxRdtase"/>
</dbReference>
<dbReference type="PANTHER" id="PTHR43429">
    <property type="entry name" value="PYRIDINE NUCLEOTIDE-DISULFIDE OXIDOREDUCTASE DOMAIN-CONTAINING"/>
    <property type="match status" value="1"/>
</dbReference>
<dbReference type="PRINTS" id="PR00368">
    <property type="entry name" value="FADPNR"/>
</dbReference>
<evidence type="ECO:0000256" key="1">
    <source>
        <dbReference type="ARBA" id="ARBA00001974"/>
    </source>
</evidence>
<organism evidence="9 10">
    <name type="scientific">Cyanomargarita calcarea GSE-NOS-MK-12-04C</name>
    <dbReference type="NCBI Taxonomy" id="2839659"/>
    <lineage>
        <taxon>Bacteria</taxon>
        <taxon>Bacillati</taxon>
        <taxon>Cyanobacteriota</taxon>
        <taxon>Cyanophyceae</taxon>
        <taxon>Nostocales</taxon>
        <taxon>Cyanomargaritaceae</taxon>
        <taxon>Cyanomargarita</taxon>
    </lineage>
</organism>
<comment type="caution">
    <text evidence="9">The sequence shown here is derived from an EMBL/GenBank/DDBJ whole genome shotgun (WGS) entry which is preliminary data.</text>
</comment>
<evidence type="ECO:0000259" key="8">
    <source>
        <dbReference type="Pfam" id="PF07992"/>
    </source>
</evidence>
<evidence type="ECO:0000256" key="4">
    <source>
        <dbReference type="ARBA" id="ARBA00022827"/>
    </source>
</evidence>
<keyword evidence="3" id="KW-0285">Flavoprotein</keyword>
<dbReference type="Proteomes" id="UP000729701">
    <property type="component" value="Unassembled WGS sequence"/>
</dbReference>
<keyword evidence="5" id="KW-0560">Oxidoreductase</keyword>
<sequence length="454" mass="49375">MTNLLIIGGSDAGISAGLRARELDSTVDVTLVVADSYPNYSICGIPFYLSGEVADWRNLAHRTAEEITATGINLLLNHTATTVNAINKSVQVVNQQGQEQWLTYDKLMIGTGAVSTQPRIKGLDIKGVFLLHSMDDTFAVHQYMTTHQPQRAVIVGGGYIGLEMADALTHQGISVTVVEHSPTVMKTVDPSLGQMIAEKLQQHSISVINSTEINTIELQGTELVVSGSNGFYRTTDMVLVAVGVKPLTDLAMSAGLKTGIRGAIQVSKKMETNVPDIYAAGDCTETWHRLLNEYVYLPLGTTAHKQGRIAGENAVGGNREFAGTLGTQVVKIFDLAVARTGLRDLEAQEARLNPVTVEFETWDHKVYYPGAKKLRILVTGDSQTGKLLGAQIAGHYQGEVAKRIDVFACALFHEMKVEDLSELDLSYTPPLSSPWDPVQMSAQAWVKYVNKSKF</sequence>
<dbReference type="InterPro" id="IPR004099">
    <property type="entry name" value="Pyr_nucl-diS_OxRdtase_dimer"/>
</dbReference>
<gene>
    <name evidence="9" type="ORF">KME60_15660</name>
</gene>
<evidence type="ECO:0000313" key="9">
    <source>
        <dbReference type="EMBL" id="MBW4668813.1"/>
    </source>
</evidence>
<dbReference type="Pfam" id="PF02852">
    <property type="entry name" value="Pyr_redox_dim"/>
    <property type="match status" value="1"/>
</dbReference>
<dbReference type="AlphaFoldDB" id="A0A951QPL3"/>
<feature type="domain" description="Pyridine nucleotide-disulphide oxidoreductase dimerisation" evidence="7">
    <location>
        <begin position="329"/>
        <end position="432"/>
    </location>
</feature>
<dbReference type="Pfam" id="PF07992">
    <property type="entry name" value="Pyr_redox_2"/>
    <property type="match status" value="1"/>
</dbReference>
<keyword evidence="6" id="KW-0676">Redox-active center</keyword>
<proteinExistence type="inferred from homology"/>
<comment type="cofactor">
    <cofactor evidence="1">
        <name>FAD</name>
        <dbReference type="ChEBI" id="CHEBI:57692"/>
    </cofactor>
</comment>
<dbReference type="EMBL" id="JAHHGZ010000015">
    <property type="protein sequence ID" value="MBW4668813.1"/>
    <property type="molecule type" value="Genomic_DNA"/>
</dbReference>
<reference evidence="9" key="1">
    <citation type="submission" date="2021-05" db="EMBL/GenBank/DDBJ databases">
        <authorList>
            <person name="Pietrasiak N."/>
            <person name="Ward R."/>
            <person name="Stajich J.E."/>
            <person name="Kurbessoian T."/>
        </authorList>
    </citation>
    <scope>NUCLEOTIDE SEQUENCE</scope>
    <source>
        <strain evidence="9">GSE-NOS-MK-12-04C</strain>
    </source>
</reference>
<dbReference type="SUPFAM" id="SSF55424">
    <property type="entry name" value="FAD/NAD-linked reductases, dimerisation (C-terminal) domain"/>
    <property type="match status" value="1"/>
</dbReference>
<protein>
    <submittedName>
        <fullName evidence="9">FAD-dependent oxidoreductase</fullName>
    </submittedName>
</protein>
<name>A0A951QPL3_9CYAN</name>
<dbReference type="InterPro" id="IPR023753">
    <property type="entry name" value="FAD/NAD-binding_dom"/>
</dbReference>
<dbReference type="InterPro" id="IPR016156">
    <property type="entry name" value="FAD/NAD-linked_Rdtase_dimer_sf"/>
</dbReference>
<evidence type="ECO:0000256" key="3">
    <source>
        <dbReference type="ARBA" id="ARBA00022630"/>
    </source>
</evidence>
<dbReference type="SUPFAM" id="SSF51905">
    <property type="entry name" value="FAD/NAD(P)-binding domain"/>
    <property type="match status" value="2"/>
</dbReference>
<comment type="similarity">
    <text evidence="2">Belongs to the class-III pyridine nucleotide-disulfide oxidoreductase family.</text>
</comment>
<feature type="domain" description="FAD/NAD(P)-binding" evidence="8">
    <location>
        <begin position="3"/>
        <end position="307"/>
    </location>
</feature>
<evidence type="ECO:0000256" key="6">
    <source>
        <dbReference type="ARBA" id="ARBA00023284"/>
    </source>
</evidence>
<dbReference type="PRINTS" id="PR00411">
    <property type="entry name" value="PNDRDTASEI"/>
</dbReference>
<evidence type="ECO:0000313" key="10">
    <source>
        <dbReference type="Proteomes" id="UP000729701"/>
    </source>
</evidence>
<evidence type="ECO:0000256" key="5">
    <source>
        <dbReference type="ARBA" id="ARBA00023002"/>
    </source>
</evidence>
<reference evidence="9" key="2">
    <citation type="journal article" date="2022" name="Microbiol. Resour. Announc.">
        <title>Metagenome Sequencing to Explore Phylogenomics of Terrestrial Cyanobacteria.</title>
        <authorList>
            <person name="Ward R.D."/>
            <person name="Stajich J.E."/>
            <person name="Johansen J.R."/>
            <person name="Huntemann M."/>
            <person name="Clum A."/>
            <person name="Foster B."/>
            <person name="Foster B."/>
            <person name="Roux S."/>
            <person name="Palaniappan K."/>
            <person name="Varghese N."/>
            <person name="Mukherjee S."/>
            <person name="Reddy T.B.K."/>
            <person name="Daum C."/>
            <person name="Copeland A."/>
            <person name="Chen I.A."/>
            <person name="Ivanova N.N."/>
            <person name="Kyrpides N.C."/>
            <person name="Shapiro N."/>
            <person name="Eloe-Fadrosh E.A."/>
            <person name="Pietrasiak N."/>
        </authorList>
    </citation>
    <scope>NUCLEOTIDE SEQUENCE</scope>
    <source>
        <strain evidence="9">GSE-NOS-MK-12-04C</strain>
    </source>
</reference>